<keyword evidence="1" id="KW-0732">Signal</keyword>
<comment type="caution">
    <text evidence="2">The sequence shown here is derived from an EMBL/GenBank/DDBJ whole genome shotgun (WGS) entry which is preliminary data.</text>
</comment>
<evidence type="ECO:0000256" key="1">
    <source>
        <dbReference type="SAM" id="SignalP"/>
    </source>
</evidence>
<feature type="chain" id="PRO_5024856041" description="Lipoprotein" evidence="1">
    <location>
        <begin position="20"/>
        <end position="147"/>
    </location>
</feature>
<evidence type="ECO:0000313" key="2">
    <source>
        <dbReference type="EMBL" id="ECF6053704.1"/>
    </source>
</evidence>
<feature type="signal peptide" evidence="1">
    <location>
        <begin position="1"/>
        <end position="19"/>
    </location>
</feature>
<gene>
    <name evidence="2" type="ORF">FNN84_21205</name>
</gene>
<organism evidence="2">
    <name type="scientific">Salmonella enterica subsp. salamae</name>
    <dbReference type="NCBI Taxonomy" id="59202"/>
    <lineage>
        <taxon>Bacteria</taxon>
        <taxon>Pseudomonadati</taxon>
        <taxon>Pseudomonadota</taxon>
        <taxon>Gammaproteobacteria</taxon>
        <taxon>Enterobacterales</taxon>
        <taxon>Enterobacteriaceae</taxon>
        <taxon>Salmonella</taxon>
    </lineage>
</organism>
<protein>
    <recommendedName>
        <fullName evidence="3">Lipoprotein</fullName>
    </recommendedName>
</protein>
<proteinExistence type="predicted"/>
<reference evidence="2" key="1">
    <citation type="submission" date="2019-07" db="EMBL/GenBank/DDBJ databases">
        <authorList>
            <person name="Ashton P.M."/>
            <person name="Dallman T."/>
            <person name="Nair S."/>
            <person name="De Pinna E."/>
            <person name="Peters T."/>
            <person name="Grant K."/>
        </authorList>
    </citation>
    <scope>NUCLEOTIDE SEQUENCE [LARGE SCALE GENOMIC DNA]</scope>
    <source>
        <strain evidence="2">107213</strain>
    </source>
</reference>
<dbReference type="Proteomes" id="UP000839746">
    <property type="component" value="Unassembled WGS sequence"/>
</dbReference>
<dbReference type="EMBL" id="AAILSQ010000029">
    <property type="protein sequence ID" value="ECF6053704.1"/>
    <property type="molecule type" value="Genomic_DNA"/>
</dbReference>
<evidence type="ECO:0008006" key="3">
    <source>
        <dbReference type="Google" id="ProtNLM"/>
    </source>
</evidence>
<dbReference type="PROSITE" id="PS51257">
    <property type="entry name" value="PROKAR_LIPOPROTEIN"/>
    <property type="match status" value="1"/>
</dbReference>
<sequence>MNKVTSKFIVLGLISLLTACSGNQSSHKTASATTGYKGATNKPTDNFIAKKTSSLSGITIASTNNICVDHFNFLRETHASEYNKYTHSYGQIGSGYTFLNVNKNIMDDDAKKVYTMMLEMKLDTLCAKVQYTGYGIVKGKIKELSAI</sequence>
<accession>A0A5Y2S6I3</accession>
<name>A0A5Y2S6I3_SALER</name>
<dbReference type="AlphaFoldDB" id="A0A5Y2S6I3"/>